<dbReference type="GO" id="GO:0016651">
    <property type="term" value="F:oxidoreductase activity, acting on NAD(P)H"/>
    <property type="evidence" value="ECO:0007669"/>
    <property type="project" value="UniProtKB-ARBA"/>
</dbReference>
<dbReference type="EMBL" id="UFWD01000001">
    <property type="protein sequence ID" value="SUY24212.1"/>
    <property type="molecule type" value="Genomic_DNA"/>
</dbReference>
<dbReference type="InterPro" id="IPR029039">
    <property type="entry name" value="Flavoprotein-like_sf"/>
</dbReference>
<protein>
    <submittedName>
        <fullName evidence="2">Flavodoxin</fullName>
    </submittedName>
</protein>
<dbReference type="InterPro" id="IPR026816">
    <property type="entry name" value="Flavodoxin_dom"/>
</dbReference>
<dbReference type="PANTHER" id="PTHR38030:SF2">
    <property type="entry name" value="PROTOPORPHYRINOGEN IX DEHYDROGENASE [QUINONE]"/>
    <property type="match status" value="1"/>
</dbReference>
<dbReference type="PROSITE" id="PS50902">
    <property type="entry name" value="FLAVODOXIN_LIKE"/>
    <property type="match status" value="1"/>
</dbReference>
<dbReference type="GO" id="GO:0070819">
    <property type="term" value="F:menaquinone-dependent protoporphyrinogen oxidase activity"/>
    <property type="evidence" value="ECO:0007669"/>
    <property type="project" value="TreeGrafter"/>
</dbReference>
<dbReference type="GO" id="GO:0010181">
    <property type="term" value="F:FMN binding"/>
    <property type="evidence" value="ECO:0007669"/>
    <property type="project" value="InterPro"/>
</dbReference>
<reference evidence="2" key="1">
    <citation type="submission" date="2018-06" db="EMBL/GenBank/DDBJ databases">
        <authorList>
            <consortium name="Pathogen Informatics"/>
            <person name="Doyle S."/>
        </authorList>
    </citation>
    <scope>NUCLEOTIDE SEQUENCE</scope>
    <source>
        <strain evidence="2">NCTC13307</strain>
    </source>
</reference>
<evidence type="ECO:0000313" key="2">
    <source>
        <dbReference type="EMBL" id="SUY24212.1"/>
    </source>
</evidence>
<dbReference type="PANTHER" id="PTHR38030">
    <property type="entry name" value="PROTOPORPHYRINOGEN IX DEHYDROGENASE [MENAQUINONE]"/>
    <property type="match status" value="1"/>
</dbReference>
<dbReference type="KEGG" id="pdf:CD630DERM_16790"/>
<dbReference type="AlphaFoldDB" id="A0A381IBG5"/>
<evidence type="ECO:0000259" key="1">
    <source>
        <dbReference type="PROSITE" id="PS50902"/>
    </source>
</evidence>
<organism evidence="2">
    <name type="scientific">Clostridioides difficile</name>
    <name type="common">Peptoclostridium difficile</name>
    <dbReference type="NCBI Taxonomy" id="1496"/>
    <lineage>
        <taxon>Bacteria</taxon>
        <taxon>Bacillati</taxon>
        <taxon>Bacillota</taxon>
        <taxon>Clostridia</taxon>
        <taxon>Peptostreptococcales</taxon>
        <taxon>Peptostreptococcaceae</taxon>
        <taxon>Clostridioides</taxon>
    </lineage>
</organism>
<sequence length="159" mass="17785">MNTIIIYSSKYGCTKDCANILKNKLSDNVTFVDINNNNNNKIELSKFDKIIIGSSIYVGSVSKKIQVLCNDNVELLNKKQVGIFLCCGFSEQADKYLKSNFPSSLLESANAIGIFGSEARLEKMKFLDKLIMKAVSKGNYDSFRISQDNIDNFLINLNS</sequence>
<name>A0A381IBG5_CLODI</name>
<dbReference type="GO" id="GO:0006783">
    <property type="term" value="P:heme biosynthetic process"/>
    <property type="evidence" value="ECO:0007669"/>
    <property type="project" value="TreeGrafter"/>
</dbReference>
<accession>A0A381IBG5</accession>
<dbReference type="SUPFAM" id="SSF52218">
    <property type="entry name" value="Flavoproteins"/>
    <property type="match status" value="1"/>
</dbReference>
<dbReference type="Pfam" id="PF12724">
    <property type="entry name" value="Flavodoxin_5"/>
    <property type="match status" value="1"/>
</dbReference>
<dbReference type="InterPro" id="IPR008254">
    <property type="entry name" value="Flavodoxin/NO_synth"/>
</dbReference>
<dbReference type="Gene3D" id="3.40.50.360">
    <property type="match status" value="1"/>
</dbReference>
<feature type="domain" description="Flavodoxin-like" evidence="1">
    <location>
        <begin position="3"/>
        <end position="159"/>
    </location>
</feature>
<gene>
    <name evidence="2" type="ORF">NCTC13307_02159</name>
</gene>
<dbReference type="InterPro" id="IPR052200">
    <property type="entry name" value="Protoporphyrinogen_IX_DH"/>
</dbReference>
<dbReference type="SMR" id="A0A381IBG5"/>
<dbReference type="RefSeq" id="WP_011861302.1">
    <property type="nucleotide sequence ID" value="NZ_CAAJVU010000022.1"/>
</dbReference>
<proteinExistence type="predicted"/>